<dbReference type="InterPro" id="IPR018265">
    <property type="entry name" value="Ribosomal_bL35_CS"/>
</dbReference>
<dbReference type="PRINTS" id="PR00064">
    <property type="entry name" value="RIBOSOMALL35"/>
</dbReference>
<comment type="similarity">
    <text evidence="1 5 6">Belongs to the bacterial ribosomal protein bL35 family.</text>
</comment>
<evidence type="ECO:0000256" key="3">
    <source>
        <dbReference type="ARBA" id="ARBA00023274"/>
    </source>
</evidence>
<keyword evidence="3 5" id="KW-0687">Ribonucleoprotein</keyword>
<dbReference type="PANTHER" id="PTHR33343:SF1">
    <property type="entry name" value="LARGE RIBOSOMAL SUBUNIT PROTEIN BL35M"/>
    <property type="match status" value="1"/>
</dbReference>
<dbReference type="Pfam" id="PF01632">
    <property type="entry name" value="Ribosomal_L35p"/>
    <property type="match status" value="1"/>
</dbReference>
<dbReference type="Gene3D" id="4.10.410.60">
    <property type="match status" value="1"/>
</dbReference>
<reference evidence="8" key="1">
    <citation type="submission" date="2017-09" db="EMBL/GenBank/DDBJ databases">
        <title>Depth-based differentiation of microbial function through sediment-hosted aquifers and enrichment of novel symbionts in the deep terrestrial subsurface.</title>
        <authorList>
            <person name="Probst A.J."/>
            <person name="Ladd B."/>
            <person name="Jarett J.K."/>
            <person name="Geller-Mcgrath D.E."/>
            <person name="Sieber C.M.K."/>
            <person name="Emerson J.B."/>
            <person name="Anantharaman K."/>
            <person name="Thomas B.C."/>
            <person name="Malmstrom R."/>
            <person name="Stieglmeier M."/>
            <person name="Klingl A."/>
            <person name="Woyke T."/>
            <person name="Ryan C.M."/>
            <person name="Banfield J.F."/>
        </authorList>
    </citation>
    <scope>NUCLEOTIDE SEQUENCE [LARGE SCALE GENOMIC DNA]</scope>
</reference>
<dbReference type="PROSITE" id="PS00936">
    <property type="entry name" value="RIBOSOMAL_L35"/>
    <property type="match status" value="1"/>
</dbReference>
<evidence type="ECO:0000256" key="4">
    <source>
        <dbReference type="ARBA" id="ARBA00071664"/>
    </source>
</evidence>
<dbReference type="NCBIfam" id="TIGR00001">
    <property type="entry name" value="rpmI_bact"/>
    <property type="match status" value="1"/>
</dbReference>
<evidence type="ECO:0000256" key="2">
    <source>
        <dbReference type="ARBA" id="ARBA00022980"/>
    </source>
</evidence>
<dbReference type="AlphaFoldDB" id="A0A2M7SC89"/>
<proteinExistence type="inferred from homology"/>
<dbReference type="InterPro" id="IPR001706">
    <property type="entry name" value="Ribosomal_bL35"/>
</dbReference>
<dbReference type="Proteomes" id="UP000229307">
    <property type="component" value="Unassembled WGS sequence"/>
</dbReference>
<dbReference type="HAMAP" id="MF_00514">
    <property type="entry name" value="Ribosomal_bL35"/>
    <property type="match status" value="1"/>
</dbReference>
<gene>
    <name evidence="5" type="primary">rpmI</name>
    <name evidence="7" type="ORF">COY52_05290</name>
</gene>
<evidence type="ECO:0000313" key="8">
    <source>
        <dbReference type="Proteomes" id="UP000229307"/>
    </source>
</evidence>
<organism evidence="7 8">
    <name type="scientific">Candidatus Desantisbacteria bacterium CG_4_10_14_0_8_um_filter_48_22</name>
    <dbReference type="NCBI Taxonomy" id="1974543"/>
    <lineage>
        <taxon>Bacteria</taxon>
        <taxon>Candidatus Desantisiibacteriota</taxon>
    </lineage>
</organism>
<dbReference type="GO" id="GO:0006412">
    <property type="term" value="P:translation"/>
    <property type="evidence" value="ECO:0007669"/>
    <property type="project" value="UniProtKB-UniRule"/>
</dbReference>
<keyword evidence="2 5" id="KW-0689">Ribosomal protein</keyword>
<dbReference type="FunFam" id="4.10.410.60:FF:000001">
    <property type="entry name" value="50S ribosomal protein L35"/>
    <property type="match status" value="1"/>
</dbReference>
<comment type="caution">
    <text evidence="7">The sequence shown here is derived from an EMBL/GenBank/DDBJ whole genome shotgun (WGS) entry which is preliminary data.</text>
</comment>
<evidence type="ECO:0000313" key="7">
    <source>
        <dbReference type="EMBL" id="PIZ17080.1"/>
    </source>
</evidence>
<dbReference type="InterPro" id="IPR037229">
    <property type="entry name" value="Ribosomal_bL35_sf"/>
</dbReference>
<evidence type="ECO:0000256" key="1">
    <source>
        <dbReference type="ARBA" id="ARBA00006598"/>
    </source>
</evidence>
<evidence type="ECO:0000256" key="6">
    <source>
        <dbReference type="RuleBase" id="RU000568"/>
    </source>
</evidence>
<dbReference type="InterPro" id="IPR021137">
    <property type="entry name" value="Ribosomal_bL35-like"/>
</dbReference>
<dbReference type="PANTHER" id="PTHR33343">
    <property type="entry name" value="54S RIBOSOMAL PROTEIN BL35M"/>
    <property type="match status" value="1"/>
</dbReference>
<dbReference type="GO" id="GO:0003735">
    <property type="term" value="F:structural constituent of ribosome"/>
    <property type="evidence" value="ECO:0007669"/>
    <property type="project" value="InterPro"/>
</dbReference>
<sequence length="65" mass="7592">MPKIKTKKSAAKRFKISGKGKVIRYMAYRRHLLTKKTSKRKRGMRGSCVVDKSNQQDIKRLIPNM</sequence>
<dbReference type="EMBL" id="PFMR01000143">
    <property type="protein sequence ID" value="PIZ17080.1"/>
    <property type="molecule type" value="Genomic_DNA"/>
</dbReference>
<dbReference type="GO" id="GO:0015934">
    <property type="term" value="C:large ribosomal subunit"/>
    <property type="evidence" value="ECO:0007669"/>
    <property type="project" value="TreeGrafter"/>
</dbReference>
<evidence type="ECO:0000256" key="5">
    <source>
        <dbReference type="HAMAP-Rule" id="MF_00514"/>
    </source>
</evidence>
<protein>
    <recommendedName>
        <fullName evidence="4 5">Large ribosomal subunit protein bL35</fullName>
    </recommendedName>
</protein>
<name>A0A2M7SC89_9BACT</name>
<dbReference type="SUPFAM" id="SSF143034">
    <property type="entry name" value="L35p-like"/>
    <property type="match status" value="1"/>
</dbReference>
<accession>A0A2M7SC89</accession>